<dbReference type="Pfam" id="PF04717">
    <property type="entry name" value="Phage_base_V"/>
    <property type="match status" value="1"/>
</dbReference>
<dbReference type="SUPFAM" id="SSF69255">
    <property type="entry name" value="gp5 N-terminal domain-like"/>
    <property type="match status" value="1"/>
</dbReference>
<sequence length="763" mass="82016">MDPFTLRCDAISGSPRVLGFRSEEELGRCFEVDVCFTLDSGAPDVHPERVLGQPAALLLGTDEGAVEVKGHVAEIELLEAEPSPMLRLRVVPALWFLRRSSHNRVFVDRSFPEILEGVLAQAGVPSSAFELRLTGTYAKREHVCQYQESDLDFLERWLEREGIYYVFDHGGGGSKLTFCDAPRHHAPARAEPVPYHPVTSADASSGDHFSVFHASLKALPREIVEADHNYLTPAAAIRAAARVAPELSASVALWAENEADQRGAERLAGLRVELERSRRRRCRAAGRELFIHAGTTFRLDRHPAGELNREYLAVRVVRLGQIGERQGRVVPFFRPEEAAALGGETVWAEVEAIASEVQFRPPRRTPWPLAGGLELGVIDGPADGDHAQLDEHGRYLVRLMMDESPSPAGRASARLRMIQPHGGAREGYHLPLRKGTEVLIAFLGGDPDRPVIAGAVPNALTPSPVTRANSTQNVIQTGGRSRIEIEDREGQQYIDVSTPSEGTFVHLGAHAGLGDHNVVLSTAGDGLIRTGTNRDITVGGVQSEDVKGSLTETYGAGQATRVAGAFQETIDAGARQTIHAGLTRTITGGHDQSIDGGEERSVAGGAAETINGARTQTIVGSTTESITGSQAQSIGGSTTITSAGMYTVKADGAITLKTDGPMNMMAGTWLMNAAGGQTNVDNFFLSIASKDIKVFNFLFRPNIININVCGIAATACGMRRDAVRNKFELAGVVLQNRGISKKAGVVTRSTFAATFAFGFVTFL</sequence>
<gene>
    <name evidence="3" type="ORF">BE21_18265</name>
</gene>
<dbReference type="Gene3D" id="2.30.110.50">
    <property type="match status" value="1"/>
</dbReference>
<proteinExistence type="inferred from homology"/>
<comment type="similarity">
    <text evidence="1">Belongs to the VgrG protein family.</text>
</comment>
<dbReference type="Pfam" id="PF05954">
    <property type="entry name" value="Phage_GPD"/>
    <property type="match status" value="1"/>
</dbReference>
<organism evidence="3 4">
    <name type="scientific">Sorangium cellulosum</name>
    <name type="common">Polyangium cellulosum</name>
    <dbReference type="NCBI Taxonomy" id="56"/>
    <lineage>
        <taxon>Bacteria</taxon>
        <taxon>Pseudomonadati</taxon>
        <taxon>Myxococcota</taxon>
        <taxon>Polyangia</taxon>
        <taxon>Polyangiales</taxon>
        <taxon>Polyangiaceae</taxon>
        <taxon>Sorangium</taxon>
    </lineage>
</organism>
<dbReference type="InterPro" id="IPR006531">
    <property type="entry name" value="Gp5/Vgr_OB"/>
</dbReference>
<accession>A0A150TXG2</accession>
<dbReference type="Gene3D" id="3.55.50.10">
    <property type="entry name" value="Baseplate protein-like domains"/>
    <property type="match status" value="1"/>
</dbReference>
<dbReference type="EMBL" id="JEME01000698">
    <property type="protein sequence ID" value="KYG09393.1"/>
    <property type="molecule type" value="Genomic_DNA"/>
</dbReference>
<evidence type="ECO:0000313" key="3">
    <source>
        <dbReference type="EMBL" id="KYG09393.1"/>
    </source>
</evidence>
<evidence type="ECO:0000313" key="4">
    <source>
        <dbReference type="Proteomes" id="UP000075502"/>
    </source>
</evidence>
<comment type="caution">
    <text evidence="3">The sequence shown here is derived from an EMBL/GenBank/DDBJ whole genome shotgun (WGS) entry which is preliminary data.</text>
</comment>
<dbReference type="NCBIfam" id="TIGR01646">
    <property type="entry name" value="vgr_GE"/>
    <property type="match status" value="1"/>
</dbReference>
<feature type="domain" description="Gp5/Type VI secretion system Vgr protein OB-fold" evidence="2">
    <location>
        <begin position="414"/>
        <end position="455"/>
    </location>
</feature>
<evidence type="ECO:0000256" key="1">
    <source>
        <dbReference type="ARBA" id="ARBA00005558"/>
    </source>
</evidence>
<reference evidence="3 4" key="1">
    <citation type="submission" date="2014-02" db="EMBL/GenBank/DDBJ databases">
        <title>The small core and large imbalanced accessory genome model reveals a collaborative survival strategy of Sorangium cellulosum strains in nature.</title>
        <authorList>
            <person name="Han K."/>
            <person name="Peng R."/>
            <person name="Blom J."/>
            <person name="Li Y.-Z."/>
        </authorList>
    </citation>
    <scope>NUCLEOTIDE SEQUENCE [LARGE SCALE GENOMIC DNA]</scope>
    <source>
        <strain evidence="3 4">So0007-03</strain>
    </source>
</reference>
<name>A0A150TXG2_SORCE</name>
<dbReference type="NCBIfam" id="TIGR03361">
    <property type="entry name" value="VI_Rhs_Vgr"/>
    <property type="match status" value="1"/>
</dbReference>
<evidence type="ECO:0000259" key="2">
    <source>
        <dbReference type="Pfam" id="PF04717"/>
    </source>
</evidence>
<dbReference type="Gene3D" id="2.40.50.230">
    <property type="entry name" value="Gp5 N-terminal domain"/>
    <property type="match status" value="1"/>
</dbReference>
<dbReference type="SUPFAM" id="SSF69349">
    <property type="entry name" value="Phage fibre proteins"/>
    <property type="match status" value="2"/>
</dbReference>
<protein>
    <recommendedName>
        <fullName evidence="2">Gp5/Type VI secretion system Vgr protein OB-fold domain-containing protein</fullName>
    </recommendedName>
</protein>
<dbReference type="SUPFAM" id="SSF69279">
    <property type="entry name" value="Phage tail proteins"/>
    <property type="match status" value="2"/>
</dbReference>
<dbReference type="Gene3D" id="4.10.220.110">
    <property type="match status" value="1"/>
</dbReference>
<dbReference type="InterPro" id="IPR017847">
    <property type="entry name" value="T6SS_RhsGE_Vgr_subset"/>
</dbReference>
<dbReference type="InterPro" id="IPR037026">
    <property type="entry name" value="Vgr_OB-fold_dom_sf"/>
</dbReference>
<dbReference type="Proteomes" id="UP000075502">
    <property type="component" value="Unassembled WGS sequence"/>
</dbReference>
<dbReference type="InterPro" id="IPR006533">
    <property type="entry name" value="T6SS_Vgr_RhsGE"/>
</dbReference>
<dbReference type="AlphaFoldDB" id="A0A150TXG2"/>